<gene>
    <name evidence="1" type="ORF">ACAOBT_LOCUS5902</name>
</gene>
<dbReference type="Proteomes" id="UP001152888">
    <property type="component" value="Unassembled WGS sequence"/>
</dbReference>
<dbReference type="AlphaFoldDB" id="A0A9P0K003"/>
<evidence type="ECO:0000313" key="2">
    <source>
        <dbReference type="Proteomes" id="UP001152888"/>
    </source>
</evidence>
<proteinExistence type="predicted"/>
<accession>A0A9P0K003</accession>
<protein>
    <submittedName>
        <fullName evidence="1">Uncharacterized protein</fullName>
    </submittedName>
</protein>
<organism evidence="1 2">
    <name type="scientific">Acanthoscelides obtectus</name>
    <name type="common">Bean weevil</name>
    <name type="synonym">Bruchus obtectus</name>
    <dbReference type="NCBI Taxonomy" id="200917"/>
    <lineage>
        <taxon>Eukaryota</taxon>
        <taxon>Metazoa</taxon>
        <taxon>Ecdysozoa</taxon>
        <taxon>Arthropoda</taxon>
        <taxon>Hexapoda</taxon>
        <taxon>Insecta</taxon>
        <taxon>Pterygota</taxon>
        <taxon>Neoptera</taxon>
        <taxon>Endopterygota</taxon>
        <taxon>Coleoptera</taxon>
        <taxon>Polyphaga</taxon>
        <taxon>Cucujiformia</taxon>
        <taxon>Chrysomeloidea</taxon>
        <taxon>Chrysomelidae</taxon>
        <taxon>Bruchinae</taxon>
        <taxon>Bruchini</taxon>
        <taxon>Acanthoscelides</taxon>
    </lineage>
</organism>
<name>A0A9P0K003_ACAOB</name>
<sequence>MGLSKSTLSVNVSTRLLTMVLAKRFCCVLLVVLATAAWTVDAKDCFSYEFSHKKSVLKCQESCPGECNRVGCQVIGCNWTSVTVSDSKLNLIRITFCNVMFSDDE</sequence>
<reference evidence="1" key="1">
    <citation type="submission" date="2022-03" db="EMBL/GenBank/DDBJ databases">
        <authorList>
            <person name="Sayadi A."/>
        </authorList>
    </citation>
    <scope>NUCLEOTIDE SEQUENCE</scope>
</reference>
<evidence type="ECO:0000313" key="1">
    <source>
        <dbReference type="EMBL" id="CAH1964605.1"/>
    </source>
</evidence>
<keyword evidence="2" id="KW-1185">Reference proteome</keyword>
<dbReference type="EMBL" id="CAKOFQ010006717">
    <property type="protein sequence ID" value="CAH1964605.1"/>
    <property type="molecule type" value="Genomic_DNA"/>
</dbReference>
<comment type="caution">
    <text evidence="1">The sequence shown here is derived from an EMBL/GenBank/DDBJ whole genome shotgun (WGS) entry which is preliminary data.</text>
</comment>